<evidence type="ECO:0000256" key="4">
    <source>
        <dbReference type="ARBA" id="ARBA00022692"/>
    </source>
</evidence>
<feature type="transmembrane region" description="Helical" evidence="10">
    <location>
        <begin position="187"/>
        <end position="212"/>
    </location>
</feature>
<keyword evidence="12" id="KW-1185">Reference proteome</keyword>
<evidence type="ECO:0000256" key="6">
    <source>
        <dbReference type="ARBA" id="ARBA00022989"/>
    </source>
</evidence>
<evidence type="ECO:0000256" key="10">
    <source>
        <dbReference type="RuleBase" id="RU368065"/>
    </source>
</evidence>
<dbReference type="OrthoDB" id="2192830at2759"/>
<sequence>MEPRCVECGFPIKTLFVQYSPGNIRLMRCENCKAVADEYIECEFMIILIDLILHKTKAYRHILFNVINQHTVNFEGSLWKSIFAFLLLDGCIRSHIDRSLLLKRNEGEWGSSMSFSSIVWTFEEVSKCRWALGINFSFKVGVGFSVVLEKCKDILVAVLVSSYFKIFLIATMVWLPKKHIDDTFTLSASVIFLVWEFPPSVIFIIDLFVLSSNTVALKVITDSAMNRCIAACFCAQALKLLATQVPARRLLRF</sequence>
<dbReference type="PANTHER" id="PTHR14467">
    <property type="entry name" value="ARV1"/>
    <property type="match status" value="1"/>
</dbReference>
<dbReference type="GO" id="GO:0006665">
    <property type="term" value="P:sphingolipid metabolic process"/>
    <property type="evidence" value="ECO:0007669"/>
    <property type="project" value="UniProtKB-UniRule"/>
</dbReference>
<organism evidence="11 12">
    <name type="scientific">Populus tomentosa</name>
    <name type="common">Chinese white poplar</name>
    <dbReference type="NCBI Taxonomy" id="118781"/>
    <lineage>
        <taxon>Eukaryota</taxon>
        <taxon>Viridiplantae</taxon>
        <taxon>Streptophyta</taxon>
        <taxon>Embryophyta</taxon>
        <taxon>Tracheophyta</taxon>
        <taxon>Spermatophyta</taxon>
        <taxon>Magnoliopsida</taxon>
        <taxon>eudicotyledons</taxon>
        <taxon>Gunneridae</taxon>
        <taxon>Pentapetalae</taxon>
        <taxon>rosids</taxon>
        <taxon>fabids</taxon>
        <taxon>Malpighiales</taxon>
        <taxon>Salicaceae</taxon>
        <taxon>Saliceae</taxon>
        <taxon>Populus</taxon>
    </lineage>
</organism>
<comment type="subcellular location">
    <subcellularLocation>
        <location evidence="1 10">Endoplasmic reticulum membrane</location>
        <topology evidence="1 10">Multi-pass membrane protein</topology>
    </subcellularLocation>
</comment>
<evidence type="ECO:0000256" key="9">
    <source>
        <dbReference type="ARBA" id="ARBA00023136"/>
    </source>
</evidence>
<keyword evidence="4 10" id="KW-0812">Transmembrane</keyword>
<dbReference type="GO" id="GO:0005794">
    <property type="term" value="C:Golgi apparatus"/>
    <property type="evidence" value="ECO:0007669"/>
    <property type="project" value="TreeGrafter"/>
</dbReference>
<evidence type="ECO:0000313" key="12">
    <source>
        <dbReference type="Proteomes" id="UP000886885"/>
    </source>
</evidence>
<dbReference type="EMBL" id="JAAWWB010000028">
    <property type="protein sequence ID" value="KAG6748289.1"/>
    <property type="molecule type" value="Genomic_DNA"/>
</dbReference>
<comment type="function">
    <text evidence="10">Mediator of sterol homeostasis involved in sterol uptake, trafficking and distribution into membranes.</text>
</comment>
<evidence type="ECO:0000256" key="2">
    <source>
        <dbReference type="ARBA" id="ARBA00009187"/>
    </source>
</evidence>
<keyword evidence="5 10" id="KW-0256">Endoplasmic reticulum</keyword>
<comment type="similarity">
    <text evidence="2 10">Belongs to the ARV1 family.</text>
</comment>
<dbReference type="PANTHER" id="PTHR14467:SF0">
    <property type="entry name" value="PROTEIN ARV1"/>
    <property type="match status" value="1"/>
</dbReference>
<name>A0A8X7YC76_POPTO</name>
<dbReference type="Proteomes" id="UP000886885">
    <property type="component" value="Chromosome 14D"/>
</dbReference>
<evidence type="ECO:0000313" key="11">
    <source>
        <dbReference type="EMBL" id="KAG6748289.1"/>
    </source>
</evidence>
<keyword evidence="3 10" id="KW-0813">Transport</keyword>
<reference evidence="11" key="1">
    <citation type="journal article" date="2020" name="bioRxiv">
        <title>Hybrid origin of Populus tomentosa Carr. identified through genome sequencing and phylogenomic analysis.</title>
        <authorList>
            <person name="An X."/>
            <person name="Gao K."/>
            <person name="Chen Z."/>
            <person name="Li J."/>
            <person name="Yang X."/>
            <person name="Yang X."/>
            <person name="Zhou J."/>
            <person name="Guo T."/>
            <person name="Zhao T."/>
            <person name="Huang S."/>
            <person name="Miao D."/>
            <person name="Khan W.U."/>
            <person name="Rao P."/>
            <person name="Ye M."/>
            <person name="Lei B."/>
            <person name="Liao W."/>
            <person name="Wang J."/>
            <person name="Ji L."/>
            <person name="Li Y."/>
            <person name="Guo B."/>
            <person name="Mustafa N.S."/>
            <person name="Li S."/>
            <person name="Yun Q."/>
            <person name="Keller S.R."/>
            <person name="Mao J."/>
            <person name="Zhang R."/>
            <person name="Strauss S.H."/>
        </authorList>
    </citation>
    <scope>NUCLEOTIDE SEQUENCE</scope>
    <source>
        <strain evidence="11">GM15</strain>
        <tissue evidence="11">Leaf</tissue>
    </source>
</reference>
<keyword evidence="10" id="KW-0746">Sphingolipid metabolism</keyword>
<dbReference type="GO" id="GO:0016125">
    <property type="term" value="P:sterol metabolic process"/>
    <property type="evidence" value="ECO:0007669"/>
    <property type="project" value="UniProtKB-UniRule"/>
</dbReference>
<dbReference type="InterPro" id="IPR007290">
    <property type="entry name" value="Arv1"/>
</dbReference>
<comment type="function">
    <text evidence="10">Regulates also the sphingolipid metabolism.</text>
</comment>
<keyword evidence="8 10" id="KW-0443">Lipid metabolism</keyword>
<dbReference type="GO" id="GO:0005789">
    <property type="term" value="C:endoplasmic reticulum membrane"/>
    <property type="evidence" value="ECO:0007669"/>
    <property type="project" value="UniProtKB-SubCell"/>
</dbReference>
<dbReference type="AlphaFoldDB" id="A0A8X7YC76"/>
<evidence type="ECO:0000256" key="7">
    <source>
        <dbReference type="ARBA" id="ARBA00023055"/>
    </source>
</evidence>
<proteinExistence type="inferred from homology"/>
<gene>
    <name evidence="11" type="ORF">POTOM_048206</name>
</gene>
<comment type="caution">
    <text evidence="11">The sequence shown here is derived from an EMBL/GenBank/DDBJ whole genome shotgun (WGS) entry which is preliminary data.</text>
</comment>
<evidence type="ECO:0000256" key="8">
    <source>
        <dbReference type="ARBA" id="ARBA00023098"/>
    </source>
</evidence>
<feature type="transmembrane region" description="Helical" evidence="10">
    <location>
        <begin position="154"/>
        <end position="175"/>
    </location>
</feature>
<comment type="caution">
    <text evidence="10">Lacks conserved residue(s) required for the propagation of feature annotation.</text>
</comment>
<protein>
    <recommendedName>
        <fullName evidence="10">Protein ARV</fullName>
    </recommendedName>
</protein>
<dbReference type="GO" id="GO:0032366">
    <property type="term" value="P:intracellular sterol transport"/>
    <property type="evidence" value="ECO:0007669"/>
    <property type="project" value="UniProtKB-UniRule"/>
</dbReference>
<evidence type="ECO:0000256" key="3">
    <source>
        <dbReference type="ARBA" id="ARBA00022448"/>
    </source>
</evidence>
<dbReference type="GO" id="GO:0032541">
    <property type="term" value="C:cortical endoplasmic reticulum"/>
    <property type="evidence" value="ECO:0007669"/>
    <property type="project" value="TreeGrafter"/>
</dbReference>
<accession>A0A8X7YC76</accession>
<keyword evidence="9 10" id="KW-0472">Membrane</keyword>
<evidence type="ECO:0000256" key="1">
    <source>
        <dbReference type="ARBA" id="ARBA00004477"/>
    </source>
</evidence>
<dbReference type="GO" id="GO:0097036">
    <property type="term" value="P:regulation of plasma membrane sterol distribution"/>
    <property type="evidence" value="ECO:0007669"/>
    <property type="project" value="UniProtKB-UniRule"/>
</dbReference>
<keyword evidence="7 10" id="KW-0445">Lipid transport</keyword>
<keyword evidence="6 10" id="KW-1133">Transmembrane helix</keyword>
<evidence type="ECO:0000256" key="5">
    <source>
        <dbReference type="ARBA" id="ARBA00022824"/>
    </source>
</evidence>
<dbReference type="Pfam" id="PF04161">
    <property type="entry name" value="Arv1"/>
    <property type="match status" value="1"/>
</dbReference>